<keyword evidence="7" id="KW-1185">Reference proteome</keyword>
<dbReference type="GO" id="GO:0019702">
    <property type="term" value="F:protein arginine N5-methyltransferase activity"/>
    <property type="evidence" value="ECO:0007669"/>
    <property type="project" value="TreeGrafter"/>
</dbReference>
<dbReference type="SMART" id="SM00248">
    <property type="entry name" value="ANK"/>
    <property type="match status" value="2"/>
</dbReference>
<protein>
    <submittedName>
        <fullName evidence="6">Arginine methyl transferase</fullName>
    </submittedName>
</protein>
<accession>A0A9P6C630</accession>
<dbReference type="PROSITE" id="PS50297">
    <property type="entry name" value="ANK_REP_REGION"/>
    <property type="match status" value="1"/>
</dbReference>
<dbReference type="InterPro" id="IPR026480">
    <property type="entry name" value="RMT2_dom"/>
</dbReference>
<dbReference type="AlphaFoldDB" id="A0A9P6C630"/>
<sequence>MAEAIDSSDIAVQLGEQLITAILHNVSTGDIKSLVELGAPIWYQNEAEGTSPLHAAAYTRDLGLVQYLIEKGAVWNAVDYSQNTAGDIALSYNDIEIYNAIRNAGIRAELLLGILSSRGDVESGSSTNLVLRETDGTAAGSSEDFLSSRLRYTKDETGQSICFIDVDGEEIGVMMGWETPIMTETVQSIYDSLPERDNLRVLNVGFGLGIIDRLFQALPNPPSQHVIIEPHPDVLRYMKDNGWDQKPGVKIFEGKWQDFVEGEELLALGGFDVVYTDTFSENYQDLHKFFDHLPNLLSGPNARFSFFNGLGATNPLFYDVYTYIAEHHLSDIGLDVQWSEVDVRPKKYGERWGKSREYFTVPIYRLPIAYLSGLPR</sequence>
<evidence type="ECO:0000256" key="4">
    <source>
        <dbReference type="PROSITE-ProRule" id="PRU00023"/>
    </source>
</evidence>
<dbReference type="SUPFAM" id="SSF53335">
    <property type="entry name" value="S-adenosyl-L-methionine-dependent methyltransferases"/>
    <property type="match status" value="1"/>
</dbReference>
<evidence type="ECO:0000256" key="1">
    <source>
        <dbReference type="ARBA" id="ARBA00022603"/>
    </source>
</evidence>
<dbReference type="InterPro" id="IPR029063">
    <property type="entry name" value="SAM-dependent_MTases_sf"/>
</dbReference>
<reference evidence="6" key="1">
    <citation type="submission" date="2020-11" db="EMBL/GenBank/DDBJ databases">
        <authorList>
            <consortium name="DOE Joint Genome Institute"/>
            <person name="Ahrendt S."/>
            <person name="Riley R."/>
            <person name="Andreopoulos W."/>
            <person name="Labutti K."/>
            <person name="Pangilinan J."/>
            <person name="Ruiz-Duenas F.J."/>
            <person name="Barrasa J.M."/>
            <person name="Sanchez-Garcia M."/>
            <person name="Camarero S."/>
            <person name="Miyauchi S."/>
            <person name="Serrano A."/>
            <person name="Linde D."/>
            <person name="Babiker R."/>
            <person name="Drula E."/>
            <person name="Ayuso-Fernandez I."/>
            <person name="Pacheco R."/>
            <person name="Padilla G."/>
            <person name="Ferreira P."/>
            <person name="Barriuso J."/>
            <person name="Kellner H."/>
            <person name="Castanera R."/>
            <person name="Alfaro M."/>
            <person name="Ramirez L."/>
            <person name="Pisabarro A.G."/>
            <person name="Kuo A."/>
            <person name="Tritt A."/>
            <person name="Lipzen A."/>
            <person name="He G."/>
            <person name="Yan M."/>
            <person name="Ng V."/>
            <person name="Cullen D."/>
            <person name="Martin F."/>
            <person name="Rosso M.-N."/>
            <person name="Henrissat B."/>
            <person name="Hibbett D."/>
            <person name="Martinez A.T."/>
            <person name="Grigoriev I.V."/>
        </authorList>
    </citation>
    <scope>NUCLEOTIDE SEQUENCE</scope>
    <source>
        <strain evidence="6">MF-IS2</strain>
    </source>
</reference>
<dbReference type="Gene3D" id="1.25.40.20">
    <property type="entry name" value="Ankyrin repeat-containing domain"/>
    <property type="match status" value="1"/>
</dbReference>
<evidence type="ECO:0000313" key="6">
    <source>
        <dbReference type="EMBL" id="KAF9450430.1"/>
    </source>
</evidence>
<evidence type="ECO:0000256" key="2">
    <source>
        <dbReference type="ARBA" id="ARBA00022679"/>
    </source>
</evidence>
<dbReference type="PROSITE" id="PS50088">
    <property type="entry name" value="ANK_REPEAT"/>
    <property type="match status" value="1"/>
</dbReference>
<feature type="repeat" description="ANK" evidence="4">
    <location>
        <begin position="48"/>
        <end position="80"/>
    </location>
</feature>
<dbReference type="InterPro" id="IPR051038">
    <property type="entry name" value="RMT2/GAMT_Mtase"/>
</dbReference>
<keyword evidence="3" id="KW-0949">S-adenosyl-L-methionine</keyword>
<keyword evidence="4" id="KW-0040">ANK repeat</keyword>
<comment type="caution">
    <text evidence="6">The sequence shown here is derived from an EMBL/GenBank/DDBJ whole genome shotgun (WGS) entry which is preliminary data.</text>
</comment>
<feature type="domain" description="RMT2" evidence="5">
    <location>
        <begin position="136"/>
        <end position="376"/>
    </location>
</feature>
<evidence type="ECO:0000256" key="3">
    <source>
        <dbReference type="ARBA" id="ARBA00022691"/>
    </source>
</evidence>
<dbReference type="Gene3D" id="3.40.50.150">
    <property type="entry name" value="Vaccinia Virus protein VP39"/>
    <property type="match status" value="1"/>
</dbReference>
<dbReference type="InterPro" id="IPR002110">
    <property type="entry name" value="Ankyrin_rpt"/>
</dbReference>
<dbReference type="Pfam" id="PF13637">
    <property type="entry name" value="Ank_4"/>
    <property type="match status" value="1"/>
</dbReference>
<dbReference type="PANTHER" id="PTHR32379">
    <property type="entry name" value="GUANIDINOACETATE N-METHYLTRANSFERASE"/>
    <property type="match status" value="1"/>
</dbReference>
<dbReference type="OrthoDB" id="19014at2759"/>
<dbReference type="Proteomes" id="UP000807342">
    <property type="component" value="Unassembled WGS sequence"/>
</dbReference>
<dbReference type="InterPro" id="IPR036770">
    <property type="entry name" value="Ankyrin_rpt-contain_sf"/>
</dbReference>
<dbReference type="PANTHER" id="PTHR32379:SF1">
    <property type="entry name" value="GUANIDINOACETATE N-METHYLTRANSFERASE"/>
    <property type="match status" value="1"/>
</dbReference>
<dbReference type="SUPFAM" id="SSF48403">
    <property type="entry name" value="Ankyrin repeat"/>
    <property type="match status" value="1"/>
</dbReference>
<dbReference type="EMBL" id="MU151105">
    <property type="protein sequence ID" value="KAF9450430.1"/>
    <property type="molecule type" value="Genomic_DNA"/>
</dbReference>
<dbReference type="GO" id="GO:0032259">
    <property type="term" value="P:methylation"/>
    <property type="evidence" value="ECO:0007669"/>
    <property type="project" value="UniProtKB-KW"/>
</dbReference>
<dbReference type="GO" id="GO:0005737">
    <property type="term" value="C:cytoplasm"/>
    <property type="evidence" value="ECO:0007669"/>
    <property type="project" value="TreeGrafter"/>
</dbReference>
<keyword evidence="2 6" id="KW-0808">Transferase</keyword>
<keyword evidence="1" id="KW-0489">Methyltransferase</keyword>
<evidence type="ECO:0000259" key="5">
    <source>
        <dbReference type="PROSITE" id="PS51559"/>
    </source>
</evidence>
<dbReference type="GO" id="GO:0005634">
    <property type="term" value="C:nucleus"/>
    <property type="evidence" value="ECO:0007669"/>
    <property type="project" value="TreeGrafter"/>
</dbReference>
<name>A0A9P6C630_9AGAR</name>
<organism evidence="6 7">
    <name type="scientific">Macrolepiota fuliginosa MF-IS2</name>
    <dbReference type="NCBI Taxonomy" id="1400762"/>
    <lineage>
        <taxon>Eukaryota</taxon>
        <taxon>Fungi</taxon>
        <taxon>Dikarya</taxon>
        <taxon>Basidiomycota</taxon>
        <taxon>Agaricomycotina</taxon>
        <taxon>Agaricomycetes</taxon>
        <taxon>Agaricomycetidae</taxon>
        <taxon>Agaricales</taxon>
        <taxon>Agaricineae</taxon>
        <taxon>Agaricaceae</taxon>
        <taxon>Macrolepiota</taxon>
    </lineage>
</organism>
<proteinExistence type="predicted"/>
<gene>
    <name evidence="6" type="ORF">P691DRAFT_726036</name>
</gene>
<dbReference type="PROSITE" id="PS51559">
    <property type="entry name" value="SAM_RMT2"/>
    <property type="match status" value="1"/>
</dbReference>
<evidence type="ECO:0000313" key="7">
    <source>
        <dbReference type="Proteomes" id="UP000807342"/>
    </source>
</evidence>